<dbReference type="Gene3D" id="3.40.1190.20">
    <property type="match status" value="1"/>
</dbReference>
<gene>
    <name evidence="7" type="primary">pdxY</name>
    <name evidence="7" type="ORF">K7G82_11570</name>
</gene>
<keyword evidence="8" id="KW-1185">Reference proteome</keyword>
<keyword evidence="4 7" id="KW-0418">Kinase</keyword>
<dbReference type="CDD" id="cd01173">
    <property type="entry name" value="pyridoxal_pyridoxamine_kinase"/>
    <property type="match status" value="1"/>
</dbReference>
<dbReference type="PANTHER" id="PTHR10534">
    <property type="entry name" value="PYRIDOXAL KINASE"/>
    <property type="match status" value="1"/>
</dbReference>
<dbReference type="Pfam" id="PF08543">
    <property type="entry name" value="Phos_pyr_kin"/>
    <property type="match status" value="1"/>
</dbReference>
<keyword evidence="5" id="KW-0067">ATP-binding</keyword>
<accession>A0ABS7PNV1</accession>
<evidence type="ECO:0000256" key="2">
    <source>
        <dbReference type="ARBA" id="ARBA00022679"/>
    </source>
</evidence>
<dbReference type="PANTHER" id="PTHR10534:SF2">
    <property type="entry name" value="PYRIDOXAL KINASE"/>
    <property type="match status" value="1"/>
</dbReference>
<dbReference type="SUPFAM" id="SSF53613">
    <property type="entry name" value="Ribokinase-like"/>
    <property type="match status" value="1"/>
</dbReference>
<evidence type="ECO:0000256" key="1">
    <source>
        <dbReference type="ARBA" id="ARBA00012104"/>
    </source>
</evidence>
<feature type="domain" description="Pyridoxamine kinase/Phosphomethylpyrimidine kinase" evidence="6">
    <location>
        <begin position="84"/>
        <end position="247"/>
    </location>
</feature>
<keyword evidence="2 7" id="KW-0808">Transferase</keyword>
<evidence type="ECO:0000313" key="7">
    <source>
        <dbReference type="EMBL" id="MBY8822936.1"/>
    </source>
</evidence>
<protein>
    <recommendedName>
        <fullName evidence="1">pyridoxal kinase</fullName>
        <ecNumber evidence="1">2.7.1.35</ecNumber>
    </recommendedName>
</protein>
<name>A0ABS7PNV1_9SPHN</name>
<reference evidence="7 8" key="1">
    <citation type="submission" date="2021-08" db="EMBL/GenBank/DDBJ databases">
        <authorList>
            <person name="Tuo L."/>
        </authorList>
    </citation>
    <scope>NUCLEOTIDE SEQUENCE [LARGE SCALE GENOMIC DNA]</scope>
    <source>
        <strain evidence="7 8">JCM 31229</strain>
    </source>
</reference>
<dbReference type="EMBL" id="JAINVV010000004">
    <property type="protein sequence ID" value="MBY8822936.1"/>
    <property type="molecule type" value="Genomic_DNA"/>
</dbReference>
<evidence type="ECO:0000256" key="3">
    <source>
        <dbReference type="ARBA" id="ARBA00022741"/>
    </source>
</evidence>
<evidence type="ECO:0000313" key="8">
    <source>
        <dbReference type="Proteomes" id="UP000706039"/>
    </source>
</evidence>
<evidence type="ECO:0000256" key="5">
    <source>
        <dbReference type="ARBA" id="ARBA00022840"/>
    </source>
</evidence>
<dbReference type="EC" id="2.7.1.35" evidence="1"/>
<keyword evidence="3" id="KW-0547">Nucleotide-binding</keyword>
<evidence type="ECO:0000259" key="6">
    <source>
        <dbReference type="Pfam" id="PF08543"/>
    </source>
</evidence>
<dbReference type="InterPro" id="IPR004625">
    <property type="entry name" value="PyrdxlKinase"/>
</dbReference>
<dbReference type="InterPro" id="IPR029056">
    <property type="entry name" value="Ribokinase-like"/>
</dbReference>
<evidence type="ECO:0000256" key="4">
    <source>
        <dbReference type="ARBA" id="ARBA00022777"/>
    </source>
</evidence>
<dbReference type="InterPro" id="IPR013749">
    <property type="entry name" value="PM/HMP-P_kinase-1"/>
</dbReference>
<organism evidence="7 8">
    <name type="scientific">Sphingomonas colocasiae</name>
    <dbReference type="NCBI Taxonomy" id="1848973"/>
    <lineage>
        <taxon>Bacteria</taxon>
        <taxon>Pseudomonadati</taxon>
        <taxon>Pseudomonadota</taxon>
        <taxon>Alphaproteobacteria</taxon>
        <taxon>Sphingomonadales</taxon>
        <taxon>Sphingomonadaceae</taxon>
        <taxon>Sphingomonas</taxon>
    </lineage>
</organism>
<dbReference type="NCBIfam" id="TIGR00687">
    <property type="entry name" value="pyridox_kin"/>
    <property type="match status" value="1"/>
</dbReference>
<dbReference type="RefSeq" id="WP_222989978.1">
    <property type="nucleotide sequence ID" value="NZ_JAINVV010000004.1"/>
</dbReference>
<sequence length="281" mass="29567">MVASAGTIILSIQSQVVHGKVGNSAAAPALQAHGLTAVAVPTTLLSNHPHYPTMRGRVLAPDLLADLLVGVEERGLVDAATMLVTGYLGSVENGDVVADFVARAKRRNPALRYVCDPVCGDDDLGGFVAPGLLTLFTRRLLPFADVATPNAWEACSLAGCDDPFDAARLFQAIGPAGIVITGGNRGSGDLQTLVFDRQAVRRIRTPRLPVRPAGSGDLFTACLLAKLARGWSLARAAEDAAAALHAVLLRTDPERWAEMPVEMCLDEIVTPSARFPSTPCV</sequence>
<dbReference type="Proteomes" id="UP000706039">
    <property type="component" value="Unassembled WGS sequence"/>
</dbReference>
<dbReference type="GO" id="GO:0008478">
    <property type="term" value="F:pyridoxal kinase activity"/>
    <property type="evidence" value="ECO:0007669"/>
    <property type="project" value="UniProtKB-EC"/>
</dbReference>
<comment type="caution">
    <text evidence="7">The sequence shown here is derived from an EMBL/GenBank/DDBJ whole genome shotgun (WGS) entry which is preliminary data.</text>
</comment>
<proteinExistence type="predicted"/>